<keyword evidence="3 6" id="KW-0812">Transmembrane</keyword>
<gene>
    <name evidence="7" type="ORF">GGR27_003494</name>
</gene>
<evidence type="ECO:0000256" key="5">
    <source>
        <dbReference type="ARBA" id="ARBA00023136"/>
    </source>
</evidence>
<dbReference type="CDD" id="cd13964">
    <property type="entry name" value="PT_UbiA_1"/>
    <property type="match status" value="1"/>
</dbReference>
<dbReference type="InterPro" id="IPR044878">
    <property type="entry name" value="UbiA_sf"/>
</dbReference>
<comment type="caution">
    <text evidence="7">The sequence shown here is derived from an EMBL/GenBank/DDBJ whole genome shotgun (WGS) entry which is preliminary data.</text>
</comment>
<dbReference type="PANTHER" id="PTHR42723:SF1">
    <property type="entry name" value="CHLOROPHYLL SYNTHASE, CHLOROPLASTIC"/>
    <property type="match status" value="1"/>
</dbReference>
<feature type="transmembrane region" description="Helical" evidence="6">
    <location>
        <begin position="20"/>
        <end position="40"/>
    </location>
</feature>
<proteinExistence type="predicted"/>
<evidence type="ECO:0000256" key="6">
    <source>
        <dbReference type="SAM" id="Phobius"/>
    </source>
</evidence>
<keyword evidence="8" id="KW-1185">Reference proteome</keyword>
<protein>
    <submittedName>
        <fullName evidence="7">4-hydroxybenzoate polyprenyltransferase</fullName>
        <ecNumber evidence="7">2.5.1.39</ecNumber>
    </submittedName>
</protein>
<keyword evidence="5 6" id="KW-0472">Membrane</keyword>
<evidence type="ECO:0000313" key="8">
    <source>
        <dbReference type="Proteomes" id="UP000770785"/>
    </source>
</evidence>
<accession>A0ABX0XF85</accession>
<feature type="transmembrane region" description="Helical" evidence="6">
    <location>
        <begin position="117"/>
        <end position="135"/>
    </location>
</feature>
<feature type="transmembrane region" description="Helical" evidence="6">
    <location>
        <begin position="277"/>
        <end position="298"/>
    </location>
</feature>
<dbReference type="Gene3D" id="1.10.357.140">
    <property type="entry name" value="UbiA prenyltransferase"/>
    <property type="match status" value="1"/>
</dbReference>
<sequence>MNKKLLAYAQLARPANLPTAAADILAGAAIAGVFSGVNPIDFLRSIWAVDVLCLALSSVCLYAGGVILNDVFDHEVDKLERPERPIPSGVVPVEFAAIYGCMALFFGVLLAFAVGPLSGLISVVLAVAVVLYDAVSNQYARWSPVNMGICRGLNLLLGISVTGVLVNYWLVLIPVVYIYAITLISRGEVHGDNKRHIALAGGLYATVLVALLVATLARGGEVWGSLLFLATFGMLIFRPLAEAYRNNSPANIKAAVMAGVQSLIVMDAVITTSYASWAYGLVVLCLLGLSKFLSRIFAVT</sequence>
<dbReference type="Proteomes" id="UP000770785">
    <property type="component" value="Unassembled WGS sequence"/>
</dbReference>
<feature type="transmembrane region" description="Helical" evidence="6">
    <location>
        <begin position="196"/>
        <end position="216"/>
    </location>
</feature>
<dbReference type="Pfam" id="PF01040">
    <property type="entry name" value="UbiA"/>
    <property type="match status" value="1"/>
</dbReference>
<dbReference type="InterPro" id="IPR000537">
    <property type="entry name" value="UbiA_prenyltransferase"/>
</dbReference>
<reference evidence="7 8" key="1">
    <citation type="submission" date="2020-03" db="EMBL/GenBank/DDBJ databases">
        <title>Genomic Encyclopedia of Type Strains, Phase IV (KMG-IV): sequencing the most valuable type-strain genomes for metagenomic binning, comparative biology and taxonomic classification.</title>
        <authorList>
            <person name="Goeker M."/>
        </authorList>
    </citation>
    <scope>NUCLEOTIDE SEQUENCE [LARGE SCALE GENOMIC DNA]</scope>
    <source>
        <strain evidence="7 8">DSM 105096</strain>
    </source>
</reference>
<dbReference type="EC" id="2.5.1.39" evidence="7"/>
<dbReference type="NCBIfam" id="NF035940">
    <property type="entry name" value="prenyl_rel_EboC"/>
    <property type="match status" value="1"/>
</dbReference>
<dbReference type="PANTHER" id="PTHR42723">
    <property type="entry name" value="CHLOROPHYLL SYNTHASE"/>
    <property type="match status" value="1"/>
</dbReference>
<feature type="transmembrane region" description="Helical" evidence="6">
    <location>
        <begin position="222"/>
        <end position="240"/>
    </location>
</feature>
<evidence type="ECO:0000256" key="2">
    <source>
        <dbReference type="ARBA" id="ARBA00022475"/>
    </source>
</evidence>
<dbReference type="GO" id="GO:0008412">
    <property type="term" value="F:4-hydroxybenzoate polyprenyltransferase activity"/>
    <property type="evidence" value="ECO:0007669"/>
    <property type="project" value="UniProtKB-EC"/>
</dbReference>
<comment type="subcellular location">
    <subcellularLocation>
        <location evidence="1">Membrane</location>
        <topology evidence="1">Multi-pass membrane protein</topology>
    </subcellularLocation>
</comment>
<name>A0ABX0XF85_9BACT</name>
<keyword evidence="4 6" id="KW-1133">Transmembrane helix</keyword>
<keyword evidence="2" id="KW-1003">Cell membrane</keyword>
<evidence type="ECO:0000256" key="3">
    <source>
        <dbReference type="ARBA" id="ARBA00022692"/>
    </source>
</evidence>
<evidence type="ECO:0000256" key="4">
    <source>
        <dbReference type="ARBA" id="ARBA00022989"/>
    </source>
</evidence>
<evidence type="ECO:0000313" key="7">
    <source>
        <dbReference type="EMBL" id="NJC27975.1"/>
    </source>
</evidence>
<dbReference type="InterPro" id="IPR050475">
    <property type="entry name" value="Prenyltransferase_related"/>
</dbReference>
<feature type="transmembrane region" description="Helical" evidence="6">
    <location>
        <begin position="155"/>
        <end position="184"/>
    </location>
</feature>
<dbReference type="EMBL" id="JAATJH010000007">
    <property type="protein sequence ID" value="NJC27975.1"/>
    <property type="molecule type" value="Genomic_DNA"/>
</dbReference>
<feature type="transmembrane region" description="Helical" evidence="6">
    <location>
        <begin position="47"/>
        <end position="69"/>
    </location>
</feature>
<organism evidence="7 8">
    <name type="scientific">Neolewinella antarctica</name>
    <dbReference type="NCBI Taxonomy" id="442734"/>
    <lineage>
        <taxon>Bacteria</taxon>
        <taxon>Pseudomonadati</taxon>
        <taxon>Bacteroidota</taxon>
        <taxon>Saprospiria</taxon>
        <taxon>Saprospirales</taxon>
        <taxon>Lewinellaceae</taxon>
        <taxon>Neolewinella</taxon>
    </lineage>
</organism>
<dbReference type="RefSeq" id="WP_168039575.1">
    <property type="nucleotide sequence ID" value="NZ_JAATJH010000007.1"/>
</dbReference>
<keyword evidence="7" id="KW-0808">Transferase</keyword>
<evidence type="ECO:0000256" key="1">
    <source>
        <dbReference type="ARBA" id="ARBA00004141"/>
    </source>
</evidence>